<evidence type="ECO:0000313" key="10">
    <source>
        <dbReference type="EMBL" id="UFP96037.1"/>
    </source>
</evidence>
<proteinExistence type="predicted"/>
<keyword evidence="6" id="KW-0902">Two-component regulatory system</keyword>
<dbReference type="SMART" id="SM00448">
    <property type="entry name" value="REC"/>
    <property type="match status" value="1"/>
</dbReference>
<evidence type="ECO:0000256" key="5">
    <source>
        <dbReference type="ARBA" id="ARBA00022777"/>
    </source>
</evidence>
<dbReference type="Proteomes" id="UP001054846">
    <property type="component" value="Chromosome"/>
</dbReference>
<dbReference type="InterPro" id="IPR003661">
    <property type="entry name" value="HisK_dim/P_dom"/>
</dbReference>
<dbReference type="Gene3D" id="1.10.287.130">
    <property type="match status" value="1"/>
</dbReference>
<dbReference type="PROSITE" id="PS50109">
    <property type="entry name" value="HIS_KIN"/>
    <property type="match status" value="1"/>
</dbReference>
<dbReference type="CDD" id="cd16922">
    <property type="entry name" value="HATPase_EvgS-ArcB-TorS-like"/>
    <property type="match status" value="1"/>
</dbReference>
<evidence type="ECO:0000256" key="4">
    <source>
        <dbReference type="ARBA" id="ARBA00022679"/>
    </source>
</evidence>
<dbReference type="InterPro" id="IPR001789">
    <property type="entry name" value="Sig_transdc_resp-reg_receiver"/>
</dbReference>
<feature type="modified residue" description="4-aspartylphosphate" evidence="7">
    <location>
        <position position="56"/>
    </location>
</feature>
<gene>
    <name evidence="10" type="ORF">ISF26_07455</name>
</gene>
<feature type="domain" description="Response regulatory" evidence="9">
    <location>
        <begin position="7"/>
        <end position="122"/>
    </location>
</feature>
<dbReference type="CDD" id="cd00082">
    <property type="entry name" value="HisKA"/>
    <property type="match status" value="1"/>
</dbReference>
<accession>A0ABY3PRH7</accession>
<dbReference type="Pfam" id="PF00072">
    <property type="entry name" value="Response_reg"/>
    <property type="match status" value="1"/>
</dbReference>
<evidence type="ECO:0000256" key="3">
    <source>
        <dbReference type="ARBA" id="ARBA00022553"/>
    </source>
</evidence>
<dbReference type="RefSeq" id="WP_230843281.1">
    <property type="nucleotide sequence ID" value="NZ_CP063845.1"/>
</dbReference>
<evidence type="ECO:0000256" key="6">
    <source>
        <dbReference type="ARBA" id="ARBA00023012"/>
    </source>
</evidence>
<keyword evidence="4" id="KW-0808">Transferase</keyword>
<dbReference type="GO" id="GO:0016301">
    <property type="term" value="F:kinase activity"/>
    <property type="evidence" value="ECO:0007669"/>
    <property type="project" value="UniProtKB-KW"/>
</dbReference>
<dbReference type="InterPro" id="IPR005467">
    <property type="entry name" value="His_kinase_dom"/>
</dbReference>
<evidence type="ECO:0000256" key="1">
    <source>
        <dbReference type="ARBA" id="ARBA00000085"/>
    </source>
</evidence>
<keyword evidence="3 7" id="KW-0597">Phosphoprotein</keyword>
<dbReference type="InterPro" id="IPR004358">
    <property type="entry name" value="Sig_transdc_His_kin-like_C"/>
</dbReference>
<dbReference type="SUPFAM" id="SSF47384">
    <property type="entry name" value="Homodimeric domain of signal transducing histidine kinase"/>
    <property type="match status" value="1"/>
</dbReference>
<dbReference type="SMART" id="SM00387">
    <property type="entry name" value="HATPase_c"/>
    <property type="match status" value="1"/>
</dbReference>
<organism evidence="10 11">
    <name type="scientific">Gloeobacter morelensis MG652769</name>
    <dbReference type="NCBI Taxonomy" id="2781736"/>
    <lineage>
        <taxon>Bacteria</taxon>
        <taxon>Bacillati</taxon>
        <taxon>Cyanobacteriota</taxon>
        <taxon>Cyanophyceae</taxon>
        <taxon>Gloeobacterales</taxon>
        <taxon>Gloeobacteraceae</taxon>
        <taxon>Gloeobacter</taxon>
        <taxon>Gloeobacter morelensis</taxon>
    </lineage>
</organism>
<evidence type="ECO:0000256" key="2">
    <source>
        <dbReference type="ARBA" id="ARBA00012438"/>
    </source>
</evidence>
<dbReference type="InterPro" id="IPR036890">
    <property type="entry name" value="HATPase_C_sf"/>
</dbReference>
<dbReference type="EC" id="2.7.13.3" evidence="2"/>
<keyword evidence="11" id="KW-1185">Reference proteome</keyword>
<sequence length="358" mass="38995">MLQSAERILVVDDLPDNIALVQFLLASEGYEIETASSGAECLDRVYKNSPDLVLLDVMMPGMDGYEVTRRLKADGHLPFLPILLVTASDRPSAALGLDAGADEFIRKPIEPDELLARVRSLLRLKRSISERDSIARQREDFVARLAHDLRTPLVAADRMFNLLGQGALGPMPPSMAEAIEIMARSNSNLLALVRTLLDVYRYEAGAKKLHFQPVDVIELMQQVCDELAPLAAEKHLELSAQLETVPKVLADRLELRRVLTNLLGNALKFTDQGGVTVRSRLGDGGGVHLDFCDTGPGIAAEEQAYLFRRFAQGRHSKEGSGMGLHLSRQIVEAHGGTLTLTSAPGTGSIFTVTLPAAK</sequence>
<dbReference type="SMART" id="SM00388">
    <property type="entry name" value="HisKA"/>
    <property type="match status" value="1"/>
</dbReference>
<evidence type="ECO:0000256" key="7">
    <source>
        <dbReference type="PROSITE-ProRule" id="PRU00169"/>
    </source>
</evidence>
<dbReference type="PANTHER" id="PTHR43047">
    <property type="entry name" value="TWO-COMPONENT HISTIDINE PROTEIN KINASE"/>
    <property type="match status" value="1"/>
</dbReference>
<protein>
    <recommendedName>
        <fullName evidence="2">histidine kinase</fullName>
        <ecNumber evidence="2">2.7.13.3</ecNumber>
    </recommendedName>
</protein>
<evidence type="ECO:0000313" key="11">
    <source>
        <dbReference type="Proteomes" id="UP001054846"/>
    </source>
</evidence>
<dbReference type="EMBL" id="CP063845">
    <property type="protein sequence ID" value="UFP96037.1"/>
    <property type="molecule type" value="Genomic_DNA"/>
</dbReference>
<feature type="domain" description="Histidine kinase" evidence="8">
    <location>
        <begin position="144"/>
        <end position="358"/>
    </location>
</feature>
<dbReference type="PRINTS" id="PR00344">
    <property type="entry name" value="BCTRLSENSOR"/>
</dbReference>
<dbReference type="PROSITE" id="PS50110">
    <property type="entry name" value="RESPONSE_REGULATORY"/>
    <property type="match status" value="1"/>
</dbReference>
<dbReference type="InterPro" id="IPR011006">
    <property type="entry name" value="CheY-like_superfamily"/>
</dbReference>
<dbReference type="InterPro" id="IPR036097">
    <property type="entry name" value="HisK_dim/P_sf"/>
</dbReference>
<dbReference type="InterPro" id="IPR003594">
    <property type="entry name" value="HATPase_dom"/>
</dbReference>
<evidence type="ECO:0000259" key="9">
    <source>
        <dbReference type="PROSITE" id="PS50110"/>
    </source>
</evidence>
<comment type="catalytic activity">
    <reaction evidence="1">
        <text>ATP + protein L-histidine = ADP + protein N-phospho-L-histidine.</text>
        <dbReference type="EC" id="2.7.13.3"/>
    </reaction>
</comment>
<dbReference type="SUPFAM" id="SSF55874">
    <property type="entry name" value="ATPase domain of HSP90 chaperone/DNA topoisomerase II/histidine kinase"/>
    <property type="match status" value="1"/>
</dbReference>
<dbReference type="Gene3D" id="3.40.50.2300">
    <property type="match status" value="1"/>
</dbReference>
<dbReference type="Pfam" id="PF00512">
    <property type="entry name" value="HisKA"/>
    <property type="match status" value="1"/>
</dbReference>
<name>A0ABY3PRH7_9CYAN</name>
<evidence type="ECO:0000259" key="8">
    <source>
        <dbReference type="PROSITE" id="PS50109"/>
    </source>
</evidence>
<reference evidence="10 11" key="1">
    <citation type="journal article" date="2021" name="Genome Biol. Evol.">
        <title>Complete Genome Sequencing of a Novel Gloeobacter Species from a Waterfall Cave in Mexico.</title>
        <authorList>
            <person name="Saw J.H."/>
            <person name="Cardona T."/>
            <person name="Montejano G."/>
        </authorList>
    </citation>
    <scope>NUCLEOTIDE SEQUENCE [LARGE SCALE GENOMIC DNA]</scope>
    <source>
        <strain evidence="10">MG652769</strain>
    </source>
</reference>
<dbReference type="Pfam" id="PF02518">
    <property type="entry name" value="HATPase_c"/>
    <property type="match status" value="1"/>
</dbReference>
<dbReference type="SUPFAM" id="SSF52172">
    <property type="entry name" value="CheY-like"/>
    <property type="match status" value="1"/>
</dbReference>
<keyword evidence="5 10" id="KW-0418">Kinase</keyword>
<dbReference type="Gene3D" id="3.30.565.10">
    <property type="entry name" value="Histidine kinase-like ATPase, C-terminal domain"/>
    <property type="match status" value="1"/>
</dbReference>
<dbReference type="PANTHER" id="PTHR43047:SF72">
    <property type="entry name" value="OSMOSENSING HISTIDINE PROTEIN KINASE SLN1"/>
    <property type="match status" value="1"/>
</dbReference>